<evidence type="ECO:0000313" key="3">
    <source>
        <dbReference type="Proteomes" id="UP000273270"/>
    </source>
</evidence>
<dbReference type="Proteomes" id="UP000273270">
    <property type="component" value="Chromosome"/>
</dbReference>
<proteinExistence type="predicted"/>
<evidence type="ECO:0000313" key="2">
    <source>
        <dbReference type="EMBL" id="AZA48339.1"/>
    </source>
</evidence>
<evidence type="ECO:0008006" key="4">
    <source>
        <dbReference type="Google" id="ProtNLM"/>
    </source>
</evidence>
<feature type="transmembrane region" description="Helical" evidence="1">
    <location>
        <begin position="38"/>
        <end position="57"/>
    </location>
</feature>
<keyword evidence="1" id="KW-0812">Transmembrane</keyword>
<dbReference type="EMBL" id="CP033920">
    <property type="protein sequence ID" value="AZA48339.1"/>
    <property type="molecule type" value="Genomic_DNA"/>
</dbReference>
<organism evidence="2 3">
    <name type="scientific">Chryseobacterium carnipullorum</name>
    <dbReference type="NCBI Taxonomy" id="1124835"/>
    <lineage>
        <taxon>Bacteria</taxon>
        <taxon>Pseudomonadati</taxon>
        <taxon>Bacteroidota</taxon>
        <taxon>Flavobacteriia</taxon>
        <taxon>Flavobacteriales</taxon>
        <taxon>Weeksellaceae</taxon>
        <taxon>Chryseobacterium group</taxon>
        <taxon>Chryseobacterium</taxon>
    </lineage>
</organism>
<gene>
    <name evidence="2" type="ORF">EG346_09155</name>
</gene>
<feature type="transmembrane region" description="Helical" evidence="1">
    <location>
        <begin position="63"/>
        <end position="84"/>
    </location>
</feature>
<keyword evidence="1" id="KW-0472">Membrane</keyword>
<dbReference type="OrthoDB" id="1253859at2"/>
<evidence type="ECO:0000256" key="1">
    <source>
        <dbReference type="SAM" id="Phobius"/>
    </source>
</evidence>
<name>A0A3G6M662_CHRCU</name>
<dbReference type="RefSeq" id="WP_123878143.1">
    <property type="nucleotide sequence ID" value="NZ_CP033920.1"/>
</dbReference>
<accession>A0A3G6M662</accession>
<keyword evidence="3" id="KW-1185">Reference proteome</keyword>
<sequence length="182" mass="21663">MIESIKLQLLFNENTEKDQQKSFFKHVWKKSFNDIKKALIYAILFLSLGFFPIKGFVGSPFPYIFKYAGFLYIGYAFILVYQYFTTKTKTYKLIDENINDLKKRDLNMHSITLKQNIITIENPLNTISSVWEKTNYKFIHKRLIISTLNNTLHFIFTSSQFKNDDDYQTLINCLQQYSKQKD</sequence>
<reference evidence="3" key="1">
    <citation type="submission" date="2018-11" db="EMBL/GenBank/DDBJ databases">
        <title>Proposal to divide the Flavobacteriaceae and reorganize its genera based on Amino Acid Identity values calculated from whole genome sequences.</title>
        <authorList>
            <person name="Nicholson A.C."/>
            <person name="Gulvik C.A."/>
            <person name="Whitney A.M."/>
            <person name="Humrighouse B.W."/>
            <person name="Bell M."/>
            <person name="Holmes B."/>
            <person name="Steigerwalt A.G."/>
            <person name="Villarma A."/>
            <person name="Sheth M."/>
            <person name="Batra D."/>
            <person name="Pryor J."/>
            <person name="Bernardet J.-F."/>
            <person name="Hugo C."/>
            <person name="Kampfer P."/>
            <person name="Newman J."/>
            <person name="McQuiston J.R."/>
        </authorList>
    </citation>
    <scope>NUCLEOTIDE SEQUENCE [LARGE SCALE GENOMIC DNA]</scope>
    <source>
        <strain evidence="3">G0188</strain>
    </source>
</reference>
<dbReference type="AlphaFoldDB" id="A0A3G6M662"/>
<dbReference type="KEGG" id="ccau:EG346_09155"/>
<keyword evidence="1" id="KW-1133">Transmembrane helix</keyword>
<protein>
    <recommendedName>
        <fullName evidence="4">YcxB family protein</fullName>
    </recommendedName>
</protein>